<feature type="compositionally biased region" description="Basic and acidic residues" evidence="1">
    <location>
        <begin position="15"/>
        <end position="31"/>
    </location>
</feature>
<sequence length="114" mass="12674">MDCENYPTVKRKKPKSPERPADLADAGDKQDVAQQGLTCTCGRKGQLPRRPQYEEPSHQGAPLEPDDELDGDTSPTGGFRRGTRARTSLPLIRSPNRSMERPIGQLCNHISYDL</sequence>
<dbReference type="EMBL" id="KB305828">
    <property type="protein sequence ID" value="ELU00620.1"/>
    <property type="molecule type" value="Genomic_DNA"/>
</dbReference>
<reference evidence="4" key="1">
    <citation type="submission" date="2012-12" db="EMBL/GenBank/DDBJ databases">
        <authorList>
            <person name="Hellsten U."/>
            <person name="Grimwood J."/>
            <person name="Chapman J.A."/>
            <person name="Shapiro H."/>
            <person name="Aerts A."/>
            <person name="Otillar R.P."/>
            <person name="Terry A.Y."/>
            <person name="Boore J.L."/>
            <person name="Simakov O."/>
            <person name="Marletaz F."/>
            <person name="Cho S.-J."/>
            <person name="Edsinger-Gonzales E."/>
            <person name="Havlak P."/>
            <person name="Kuo D.-H."/>
            <person name="Larsson T."/>
            <person name="Lv J."/>
            <person name="Arendt D."/>
            <person name="Savage R."/>
            <person name="Osoegawa K."/>
            <person name="de Jong P."/>
            <person name="Lindberg D.R."/>
            <person name="Seaver E.C."/>
            <person name="Weisblat D.A."/>
            <person name="Putnam N.H."/>
            <person name="Grigoriev I.V."/>
            <person name="Rokhsar D.S."/>
        </authorList>
    </citation>
    <scope>NUCLEOTIDE SEQUENCE</scope>
    <source>
        <strain evidence="4">I ESC-2004</strain>
    </source>
</reference>
<evidence type="ECO:0000313" key="4">
    <source>
        <dbReference type="Proteomes" id="UP000014760"/>
    </source>
</evidence>
<evidence type="ECO:0000256" key="1">
    <source>
        <dbReference type="SAM" id="MobiDB-lite"/>
    </source>
</evidence>
<feature type="region of interest" description="Disordered" evidence="1">
    <location>
        <begin position="1"/>
        <end position="100"/>
    </location>
</feature>
<dbReference type="HOGENOM" id="CLU_2123389_0_0_1"/>
<name>R7U2P7_CAPTE</name>
<protein>
    <submittedName>
        <fullName evidence="2 3">Uncharacterized protein</fullName>
    </submittedName>
</protein>
<reference evidence="3" key="3">
    <citation type="submission" date="2015-06" db="UniProtKB">
        <authorList>
            <consortium name="EnsemblMetazoa"/>
        </authorList>
    </citation>
    <scope>IDENTIFICATION</scope>
</reference>
<dbReference type="AlphaFoldDB" id="R7U2P7"/>
<evidence type="ECO:0000313" key="2">
    <source>
        <dbReference type="EMBL" id="ELU00620.1"/>
    </source>
</evidence>
<gene>
    <name evidence="2" type="ORF">CAPTEDRAFT_206585</name>
</gene>
<dbReference type="EMBL" id="AMQN01009626">
    <property type="status" value="NOT_ANNOTATED_CDS"/>
    <property type="molecule type" value="Genomic_DNA"/>
</dbReference>
<keyword evidence="4" id="KW-1185">Reference proteome</keyword>
<reference evidence="2 4" key="2">
    <citation type="journal article" date="2013" name="Nature">
        <title>Insights into bilaterian evolution from three spiralian genomes.</title>
        <authorList>
            <person name="Simakov O."/>
            <person name="Marletaz F."/>
            <person name="Cho S.J."/>
            <person name="Edsinger-Gonzales E."/>
            <person name="Havlak P."/>
            <person name="Hellsten U."/>
            <person name="Kuo D.H."/>
            <person name="Larsson T."/>
            <person name="Lv J."/>
            <person name="Arendt D."/>
            <person name="Savage R."/>
            <person name="Osoegawa K."/>
            <person name="de Jong P."/>
            <person name="Grimwood J."/>
            <person name="Chapman J.A."/>
            <person name="Shapiro H."/>
            <person name="Aerts A."/>
            <person name="Otillar R.P."/>
            <person name="Terry A.Y."/>
            <person name="Boore J.L."/>
            <person name="Grigoriev I.V."/>
            <person name="Lindberg D.R."/>
            <person name="Seaver E.C."/>
            <person name="Weisblat D.A."/>
            <person name="Putnam N.H."/>
            <person name="Rokhsar D.S."/>
        </authorList>
    </citation>
    <scope>NUCLEOTIDE SEQUENCE</scope>
    <source>
        <strain evidence="2 4">I ESC-2004</strain>
    </source>
</reference>
<dbReference type="EnsemblMetazoa" id="CapteT206585">
    <property type="protein sequence ID" value="CapteP206585"/>
    <property type="gene ID" value="CapteG206585"/>
</dbReference>
<organism evidence="2">
    <name type="scientific">Capitella teleta</name>
    <name type="common">Polychaete worm</name>
    <dbReference type="NCBI Taxonomy" id="283909"/>
    <lineage>
        <taxon>Eukaryota</taxon>
        <taxon>Metazoa</taxon>
        <taxon>Spiralia</taxon>
        <taxon>Lophotrochozoa</taxon>
        <taxon>Annelida</taxon>
        <taxon>Polychaeta</taxon>
        <taxon>Sedentaria</taxon>
        <taxon>Scolecida</taxon>
        <taxon>Capitellidae</taxon>
        <taxon>Capitella</taxon>
    </lineage>
</organism>
<evidence type="ECO:0000313" key="3">
    <source>
        <dbReference type="EnsemblMetazoa" id="CapteP206585"/>
    </source>
</evidence>
<proteinExistence type="predicted"/>
<accession>R7U2P7</accession>
<dbReference type="Proteomes" id="UP000014760">
    <property type="component" value="Unassembled WGS sequence"/>
</dbReference>